<name>A0AAD4LWT9_9AGAM</name>
<evidence type="ECO:0000313" key="2">
    <source>
        <dbReference type="EMBL" id="KAI0293618.1"/>
    </source>
</evidence>
<gene>
    <name evidence="2" type="ORF">B0F90DRAFT_1821972</name>
</gene>
<keyword evidence="3" id="KW-1185">Reference proteome</keyword>
<feature type="region of interest" description="Disordered" evidence="1">
    <location>
        <begin position="122"/>
        <end position="169"/>
    </location>
</feature>
<feature type="compositionally biased region" description="Pro residues" evidence="1">
    <location>
        <begin position="127"/>
        <end position="137"/>
    </location>
</feature>
<organism evidence="2 3">
    <name type="scientific">Multifurca ochricompacta</name>
    <dbReference type="NCBI Taxonomy" id="376703"/>
    <lineage>
        <taxon>Eukaryota</taxon>
        <taxon>Fungi</taxon>
        <taxon>Dikarya</taxon>
        <taxon>Basidiomycota</taxon>
        <taxon>Agaricomycotina</taxon>
        <taxon>Agaricomycetes</taxon>
        <taxon>Russulales</taxon>
        <taxon>Russulaceae</taxon>
        <taxon>Multifurca</taxon>
    </lineage>
</organism>
<proteinExistence type="predicted"/>
<sequence length="529" mass="58131">MSSQAIIPQPSYIMQLRLISHPPIPVMLFTVSFVPTDLHPLPLNWDSQLVVLSAADLEQPRSIYALDSSAWLTEILEQVTFDVVSLTVSVVFTDGHVEDWPLMDRACIDILEGVLNDLRQTVDRPAPSLPPTPPSSPISPSLIPNNPPPPQLPFMAPSSPPPPPSPSRVSVEDVMYKFLTVSKGLRQRARSTLLDAYRRFVVQELKSRLPYGGYTVWIAQSTLRRTEEHMARLADCAPSPISLTLPDFSFDCQTATVPEDLFAYDDDADATSETASLSRTFGTESDGSSVHTPDSTCAFRRGTPAALALVDPNAEAFAALSRRALRLREHLLRVDAAQRNAAADDATLFAIAEVRGRRRAWLNRQLRNGAHLSDLGFATPVHSSQLVRHAPLNAEHLSTSMLRQHIASPRLFPVVEDSEEDSEMWAPLDKAAMVIPPRRHPQVRVRTRSVRYPHGPPEFEAGSVELESPVLVVPPPVATPIPYSAPTVVAPLPEHELDLELGAVSGVFANEKGSEYECGEWLPGILLES</sequence>
<dbReference type="Proteomes" id="UP001203297">
    <property type="component" value="Unassembled WGS sequence"/>
</dbReference>
<comment type="caution">
    <text evidence="2">The sequence shown here is derived from an EMBL/GenBank/DDBJ whole genome shotgun (WGS) entry which is preliminary data.</text>
</comment>
<evidence type="ECO:0000313" key="3">
    <source>
        <dbReference type="Proteomes" id="UP001203297"/>
    </source>
</evidence>
<dbReference type="AlphaFoldDB" id="A0AAD4LWT9"/>
<accession>A0AAD4LWT9</accession>
<evidence type="ECO:0000256" key="1">
    <source>
        <dbReference type="SAM" id="MobiDB-lite"/>
    </source>
</evidence>
<feature type="compositionally biased region" description="Pro residues" evidence="1">
    <location>
        <begin position="145"/>
        <end position="166"/>
    </location>
</feature>
<protein>
    <submittedName>
        <fullName evidence="2">Uncharacterized protein</fullName>
    </submittedName>
</protein>
<reference evidence="2" key="1">
    <citation type="journal article" date="2022" name="New Phytol.">
        <title>Evolutionary transition to the ectomycorrhizal habit in the genomes of a hyperdiverse lineage of mushroom-forming fungi.</title>
        <authorList>
            <person name="Looney B."/>
            <person name="Miyauchi S."/>
            <person name="Morin E."/>
            <person name="Drula E."/>
            <person name="Courty P.E."/>
            <person name="Kohler A."/>
            <person name="Kuo A."/>
            <person name="LaButti K."/>
            <person name="Pangilinan J."/>
            <person name="Lipzen A."/>
            <person name="Riley R."/>
            <person name="Andreopoulos W."/>
            <person name="He G."/>
            <person name="Johnson J."/>
            <person name="Nolan M."/>
            <person name="Tritt A."/>
            <person name="Barry K.W."/>
            <person name="Grigoriev I.V."/>
            <person name="Nagy L.G."/>
            <person name="Hibbett D."/>
            <person name="Henrissat B."/>
            <person name="Matheny P.B."/>
            <person name="Labbe J."/>
            <person name="Martin F.M."/>
        </authorList>
    </citation>
    <scope>NUCLEOTIDE SEQUENCE</scope>
    <source>
        <strain evidence="2">BPL690</strain>
    </source>
</reference>
<dbReference type="EMBL" id="WTXG01000093">
    <property type="protein sequence ID" value="KAI0293618.1"/>
    <property type="molecule type" value="Genomic_DNA"/>
</dbReference>